<sequence length="42" mass="4907">MNGLGGYQEIFVIFYPRRILLFKEKNQTGDTSEMRIRLSANV</sequence>
<dbReference type="EMBL" id="HG994367">
    <property type="protein sequence ID" value="CAF1708867.1"/>
    <property type="molecule type" value="Genomic_DNA"/>
</dbReference>
<reference evidence="1" key="1">
    <citation type="submission" date="2021-01" db="EMBL/GenBank/DDBJ databases">
        <authorList>
            <consortium name="Genoscope - CEA"/>
            <person name="William W."/>
        </authorList>
    </citation>
    <scope>NUCLEOTIDE SEQUENCE</scope>
</reference>
<gene>
    <name evidence="1" type="ORF">DARMORV10_C03P70840.1</name>
</gene>
<proteinExistence type="predicted"/>
<protein>
    <submittedName>
        <fullName evidence="1">(rape) hypothetical protein</fullName>
    </submittedName>
</protein>
<evidence type="ECO:0000313" key="1">
    <source>
        <dbReference type="EMBL" id="CAF1708867.1"/>
    </source>
</evidence>
<organism evidence="1">
    <name type="scientific">Brassica napus</name>
    <name type="common">Rape</name>
    <dbReference type="NCBI Taxonomy" id="3708"/>
    <lineage>
        <taxon>Eukaryota</taxon>
        <taxon>Viridiplantae</taxon>
        <taxon>Streptophyta</taxon>
        <taxon>Embryophyta</taxon>
        <taxon>Tracheophyta</taxon>
        <taxon>Spermatophyta</taxon>
        <taxon>Magnoliopsida</taxon>
        <taxon>eudicotyledons</taxon>
        <taxon>Gunneridae</taxon>
        <taxon>Pentapetalae</taxon>
        <taxon>rosids</taxon>
        <taxon>malvids</taxon>
        <taxon>Brassicales</taxon>
        <taxon>Brassicaceae</taxon>
        <taxon>Brassiceae</taxon>
        <taxon>Brassica</taxon>
    </lineage>
</organism>
<accession>A0A816IHW8</accession>
<name>A0A816IHW8_BRANA</name>
<dbReference type="Proteomes" id="UP001295469">
    <property type="component" value="Chromosome C03"/>
</dbReference>
<dbReference type="AlphaFoldDB" id="A0A816IHW8"/>